<gene>
    <name evidence="2" type="ORF">GCM10010430_58750</name>
</gene>
<dbReference type="RefSeq" id="WP_344639535.1">
    <property type="nucleotide sequence ID" value="NZ_BAAATR010000033.1"/>
</dbReference>
<evidence type="ECO:0000313" key="3">
    <source>
        <dbReference type="Proteomes" id="UP001500305"/>
    </source>
</evidence>
<evidence type="ECO:0000256" key="1">
    <source>
        <dbReference type="SAM" id="MobiDB-lite"/>
    </source>
</evidence>
<organism evidence="2 3">
    <name type="scientific">Kitasatospora cystarginea</name>
    <dbReference type="NCBI Taxonomy" id="58350"/>
    <lineage>
        <taxon>Bacteria</taxon>
        <taxon>Bacillati</taxon>
        <taxon>Actinomycetota</taxon>
        <taxon>Actinomycetes</taxon>
        <taxon>Kitasatosporales</taxon>
        <taxon>Streptomycetaceae</taxon>
        <taxon>Kitasatospora</taxon>
    </lineage>
</organism>
<evidence type="ECO:0008006" key="4">
    <source>
        <dbReference type="Google" id="ProtNLM"/>
    </source>
</evidence>
<comment type="caution">
    <text evidence="2">The sequence shown here is derived from an EMBL/GenBank/DDBJ whole genome shotgun (WGS) entry which is preliminary data.</text>
</comment>
<dbReference type="EMBL" id="BAAATR010000033">
    <property type="protein sequence ID" value="GAA2266018.1"/>
    <property type="molecule type" value="Genomic_DNA"/>
</dbReference>
<protein>
    <recommendedName>
        <fullName evidence="4">Transposase</fullName>
    </recommendedName>
</protein>
<dbReference type="Proteomes" id="UP001500305">
    <property type="component" value="Unassembled WGS sequence"/>
</dbReference>
<sequence>MSGAARQDGDRTVLDELLQVLRLGCSYQPVADATRSGRGEGGQNRLRVQPSA</sequence>
<name>A0ABN3EPU6_9ACTN</name>
<evidence type="ECO:0000313" key="2">
    <source>
        <dbReference type="EMBL" id="GAA2266018.1"/>
    </source>
</evidence>
<proteinExistence type="predicted"/>
<accession>A0ABN3EPU6</accession>
<feature type="region of interest" description="Disordered" evidence="1">
    <location>
        <begin position="31"/>
        <end position="52"/>
    </location>
</feature>
<keyword evidence="3" id="KW-1185">Reference proteome</keyword>
<reference evidence="2 3" key="1">
    <citation type="journal article" date="2019" name="Int. J. Syst. Evol. Microbiol.">
        <title>The Global Catalogue of Microorganisms (GCM) 10K type strain sequencing project: providing services to taxonomists for standard genome sequencing and annotation.</title>
        <authorList>
            <consortium name="The Broad Institute Genomics Platform"/>
            <consortium name="The Broad Institute Genome Sequencing Center for Infectious Disease"/>
            <person name="Wu L."/>
            <person name="Ma J."/>
        </authorList>
    </citation>
    <scope>NUCLEOTIDE SEQUENCE [LARGE SCALE GENOMIC DNA]</scope>
    <source>
        <strain evidence="2 3">JCM 7356</strain>
    </source>
</reference>